<sequence>MIWFEVLVEGASDVPAVREVLTRRFGLLENQDFRIHRHKGRGILPDDLLGQPDPKQQTLLHQLPAKLKGFSHLGDQACVVVLIDVDRDPCRELLEQLNSMLARLPKRPPRVLFRLAIEETESWFIADVDAVAAAYPKVRAQKLQKLRRIVADEIVGAWEELAVALDIKDSEVTGADKYAWAERISPYLNLTEPHSPSLRKFVDGIHREVLKHPAGSR</sequence>
<evidence type="ECO:0000313" key="1">
    <source>
        <dbReference type="EMBL" id="KFB73484.1"/>
    </source>
</evidence>
<organism evidence="1 2">
    <name type="scientific">Candidatus Accumulibacter phosphatis</name>
    <dbReference type="NCBI Taxonomy" id="327160"/>
    <lineage>
        <taxon>Bacteria</taxon>
        <taxon>Pseudomonadati</taxon>
        <taxon>Pseudomonadota</taxon>
        <taxon>Betaproteobacteria</taxon>
        <taxon>Candidatus Accumulibacter</taxon>
    </lineage>
</organism>
<gene>
    <name evidence="1" type="ORF">AW09_001262</name>
</gene>
<dbReference type="AlphaFoldDB" id="A0A080M8M0"/>
<dbReference type="InterPro" id="IPR025455">
    <property type="entry name" value="DUF4276"/>
</dbReference>
<evidence type="ECO:0008006" key="3">
    <source>
        <dbReference type="Google" id="ProtNLM"/>
    </source>
</evidence>
<dbReference type="Pfam" id="PF14103">
    <property type="entry name" value="DUF4276"/>
    <property type="match status" value="1"/>
</dbReference>
<evidence type="ECO:0000313" key="2">
    <source>
        <dbReference type="Proteomes" id="UP000020077"/>
    </source>
</evidence>
<dbReference type="EMBL" id="JDVG02000216">
    <property type="protein sequence ID" value="KFB73484.1"/>
    <property type="molecule type" value="Genomic_DNA"/>
</dbReference>
<reference evidence="1 2" key="1">
    <citation type="submission" date="2014-02" db="EMBL/GenBank/DDBJ databases">
        <title>Expanding our view of genomic diversity in Candidatus Accumulibacter clades.</title>
        <authorList>
            <person name="Skennerton C.T."/>
            <person name="Barr J.J."/>
            <person name="Slater F.R."/>
            <person name="Bond P.L."/>
            <person name="Tyson G.W."/>
        </authorList>
    </citation>
    <scope>NUCLEOTIDE SEQUENCE [LARGE SCALE GENOMIC DNA]</scope>
    <source>
        <strain evidence="2">BA-91</strain>
    </source>
</reference>
<name>A0A080M8M0_9PROT</name>
<accession>A0A080M8M0</accession>
<proteinExistence type="predicted"/>
<comment type="caution">
    <text evidence="1">The sequence shown here is derived from an EMBL/GenBank/DDBJ whole genome shotgun (WGS) entry which is preliminary data.</text>
</comment>
<dbReference type="Proteomes" id="UP000020077">
    <property type="component" value="Unassembled WGS sequence"/>
</dbReference>
<protein>
    <recommendedName>
        <fullName evidence="3">DUF4276 family protein</fullName>
    </recommendedName>
</protein>